<keyword evidence="3" id="KW-0233">DNA recombination</keyword>
<feature type="domain" description="Core-binding (CB)" evidence="6">
    <location>
        <begin position="29"/>
        <end position="133"/>
    </location>
</feature>
<dbReference type="GO" id="GO:0015074">
    <property type="term" value="P:DNA integration"/>
    <property type="evidence" value="ECO:0007669"/>
    <property type="project" value="InterPro"/>
</dbReference>
<dbReference type="PANTHER" id="PTHR30349">
    <property type="entry name" value="PHAGE INTEGRASE-RELATED"/>
    <property type="match status" value="1"/>
</dbReference>
<keyword evidence="2 4" id="KW-0238">DNA-binding</keyword>
<accession>A0A845F4V5</accession>
<dbReference type="Pfam" id="PF13102">
    <property type="entry name" value="Phage_int_SAM_5"/>
    <property type="match status" value="1"/>
</dbReference>
<dbReference type="Proteomes" id="UP000450457">
    <property type="component" value="Unassembled WGS sequence"/>
</dbReference>
<dbReference type="InterPro" id="IPR010998">
    <property type="entry name" value="Integrase_recombinase_N"/>
</dbReference>
<proteinExistence type="inferred from homology"/>
<dbReference type="PANTHER" id="PTHR30349:SF41">
    <property type="entry name" value="INTEGRASE_RECOMBINASE PROTEIN MJ0367-RELATED"/>
    <property type="match status" value="1"/>
</dbReference>
<comment type="similarity">
    <text evidence="1">Belongs to the 'phage' integrase family.</text>
</comment>
<evidence type="ECO:0000256" key="4">
    <source>
        <dbReference type="PROSITE-ProRule" id="PRU01248"/>
    </source>
</evidence>
<name>A0A845F4V5_9BACI</name>
<organism evidence="7 8">
    <name type="scientific">Halobacillus litoralis</name>
    <dbReference type="NCBI Taxonomy" id="45668"/>
    <lineage>
        <taxon>Bacteria</taxon>
        <taxon>Bacillati</taxon>
        <taxon>Bacillota</taxon>
        <taxon>Bacilli</taxon>
        <taxon>Bacillales</taxon>
        <taxon>Bacillaceae</taxon>
        <taxon>Halobacillus</taxon>
    </lineage>
</organism>
<sequence length="348" mass="40972">MTKAIKSNKISLNLREEATQTSKVLNMDIDLEFAFNELYQRKENENLKERTLKDHKNHFKYFSTFLYKHHPEVKKVEDISMTEITDYIKFMRKEKGLWDDHKDLCKVTNRKGLAPSTVNIRLRTLRTWLNYWFKNGYIQKNLSAEIKLLKTDKHFRGIDAQHIKRILAQLEKTSKYTDLRDYVVILLLCDIGARINNLLSLKISDINLTARELSLTSSTSKTREDKTYPISDFTAEWIQHLIKKNEEIETESDFLFLSMRGNVYKANSFRKRLNKFAEKAGIPNDVRVTPHSFRHFVATTAHEKGASLFDLQLILGHKSIEATERYLWQDKERARTVHKQFSPLETVI</sequence>
<evidence type="ECO:0000313" key="7">
    <source>
        <dbReference type="EMBL" id="MYL69232.1"/>
    </source>
</evidence>
<dbReference type="InterPro" id="IPR013762">
    <property type="entry name" value="Integrase-like_cat_sf"/>
</dbReference>
<dbReference type="Pfam" id="PF00589">
    <property type="entry name" value="Phage_integrase"/>
    <property type="match status" value="1"/>
</dbReference>
<feature type="domain" description="Tyr recombinase" evidence="5">
    <location>
        <begin position="153"/>
        <end position="339"/>
    </location>
</feature>
<dbReference type="SUPFAM" id="SSF56349">
    <property type="entry name" value="DNA breaking-rejoining enzymes"/>
    <property type="match status" value="1"/>
</dbReference>
<dbReference type="Gene3D" id="1.10.443.10">
    <property type="entry name" value="Intergrase catalytic core"/>
    <property type="match status" value="1"/>
</dbReference>
<dbReference type="InterPro" id="IPR011010">
    <property type="entry name" value="DNA_brk_join_enz"/>
</dbReference>
<dbReference type="CDD" id="cd00397">
    <property type="entry name" value="DNA_BRE_C"/>
    <property type="match status" value="1"/>
</dbReference>
<protein>
    <submittedName>
        <fullName evidence="7">Tyrosine-type recombinase/integrase</fullName>
    </submittedName>
</protein>
<evidence type="ECO:0000259" key="6">
    <source>
        <dbReference type="PROSITE" id="PS51900"/>
    </source>
</evidence>
<gene>
    <name evidence="7" type="ORF">GLW00_00110</name>
</gene>
<dbReference type="PROSITE" id="PS51900">
    <property type="entry name" value="CB"/>
    <property type="match status" value="1"/>
</dbReference>
<dbReference type="GO" id="GO:0003677">
    <property type="term" value="F:DNA binding"/>
    <property type="evidence" value="ECO:0007669"/>
    <property type="project" value="UniProtKB-UniRule"/>
</dbReference>
<dbReference type="AlphaFoldDB" id="A0A845F4V5"/>
<dbReference type="GO" id="GO:0006310">
    <property type="term" value="P:DNA recombination"/>
    <property type="evidence" value="ECO:0007669"/>
    <property type="project" value="UniProtKB-KW"/>
</dbReference>
<dbReference type="GeneID" id="78005370"/>
<evidence type="ECO:0000313" key="8">
    <source>
        <dbReference type="Proteomes" id="UP000450457"/>
    </source>
</evidence>
<evidence type="ECO:0000256" key="3">
    <source>
        <dbReference type="ARBA" id="ARBA00023172"/>
    </source>
</evidence>
<dbReference type="InterPro" id="IPR025269">
    <property type="entry name" value="SAM-like_dom"/>
</dbReference>
<dbReference type="InterPro" id="IPR002104">
    <property type="entry name" value="Integrase_catalytic"/>
</dbReference>
<dbReference type="OrthoDB" id="107900at2"/>
<dbReference type="InterPro" id="IPR044068">
    <property type="entry name" value="CB"/>
</dbReference>
<dbReference type="PROSITE" id="PS51898">
    <property type="entry name" value="TYR_RECOMBINASE"/>
    <property type="match status" value="1"/>
</dbReference>
<evidence type="ECO:0000256" key="2">
    <source>
        <dbReference type="ARBA" id="ARBA00023125"/>
    </source>
</evidence>
<evidence type="ECO:0000259" key="5">
    <source>
        <dbReference type="PROSITE" id="PS51898"/>
    </source>
</evidence>
<dbReference type="InterPro" id="IPR050090">
    <property type="entry name" value="Tyrosine_recombinase_XerCD"/>
</dbReference>
<dbReference type="Gene3D" id="1.10.150.130">
    <property type="match status" value="1"/>
</dbReference>
<evidence type="ECO:0000256" key="1">
    <source>
        <dbReference type="ARBA" id="ARBA00008857"/>
    </source>
</evidence>
<reference evidence="7 8" key="1">
    <citation type="submission" date="2019-11" db="EMBL/GenBank/DDBJ databases">
        <title>Genome sequences of 17 halophilic strains isolated from different environments.</title>
        <authorList>
            <person name="Furrow R.E."/>
        </authorList>
    </citation>
    <scope>NUCLEOTIDE SEQUENCE [LARGE SCALE GENOMIC DNA]</scope>
    <source>
        <strain evidence="7 8">SL-4</strain>
    </source>
</reference>
<dbReference type="EMBL" id="WMFA01000001">
    <property type="protein sequence ID" value="MYL69232.1"/>
    <property type="molecule type" value="Genomic_DNA"/>
</dbReference>
<comment type="caution">
    <text evidence="7">The sequence shown here is derived from an EMBL/GenBank/DDBJ whole genome shotgun (WGS) entry which is preliminary data.</text>
</comment>
<dbReference type="RefSeq" id="WP_160910461.1">
    <property type="nucleotide sequence ID" value="NZ_WMFA01000001.1"/>
</dbReference>